<dbReference type="PANTHER" id="PTHR32468">
    <property type="entry name" value="CATION/H + ANTIPORTER"/>
    <property type="match status" value="1"/>
</dbReference>
<dbReference type="KEGG" id="spun:BFF78_15645"/>
<dbReference type="InterPro" id="IPR038770">
    <property type="entry name" value="Na+/solute_symporter_sf"/>
</dbReference>
<gene>
    <name evidence="9" type="ORF">BFF78_15645</name>
</gene>
<dbReference type="PANTHER" id="PTHR32468:SF0">
    <property type="entry name" value="K(+)_H(+) ANTIPORTER 1"/>
    <property type="match status" value="1"/>
</dbReference>
<feature type="transmembrane region" description="Helical" evidence="7">
    <location>
        <begin position="38"/>
        <end position="62"/>
    </location>
</feature>
<feature type="transmembrane region" description="Helical" evidence="7">
    <location>
        <begin position="214"/>
        <end position="233"/>
    </location>
</feature>
<feature type="transmembrane region" description="Helical" evidence="7">
    <location>
        <begin position="82"/>
        <end position="104"/>
    </location>
</feature>
<dbReference type="EMBL" id="CP017248">
    <property type="protein sequence ID" value="AOR32309.1"/>
    <property type="molecule type" value="Genomic_DNA"/>
</dbReference>
<dbReference type="Gene3D" id="1.20.1530.20">
    <property type="match status" value="1"/>
</dbReference>
<evidence type="ECO:0000256" key="1">
    <source>
        <dbReference type="ARBA" id="ARBA00004141"/>
    </source>
</evidence>
<keyword evidence="5" id="KW-0406">Ion transport</keyword>
<name>A0A1D7YAE7_9ACTN</name>
<dbReference type="Pfam" id="PF00999">
    <property type="entry name" value="Na_H_Exchanger"/>
    <property type="match status" value="1"/>
</dbReference>
<dbReference type="RefSeq" id="WP_069778923.1">
    <property type="nucleotide sequence ID" value="NZ_CP017248.1"/>
</dbReference>
<evidence type="ECO:0000256" key="3">
    <source>
        <dbReference type="ARBA" id="ARBA00022692"/>
    </source>
</evidence>
<feature type="transmembrane region" description="Helical" evidence="7">
    <location>
        <begin position="389"/>
        <end position="409"/>
    </location>
</feature>
<dbReference type="AlphaFoldDB" id="A0A1D7YAE7"/>
<feature type="transmembrane region" description="Helical" evidence="7">
    <location>
        <begin position="179"/>
        <end position="202"/>
    </location>
</feature>
<feature type="transmembrane region" description="Helical" evidence="7">
    <location>
        <begin position="269"/>
        <end position="287"/>
    </location>
</feature>
<feature type="transmembrane region" description="Helical" evidence="7">
    <location>
        <begin position="111"/>
        <end position="133"/>
    </location>
</feature>
<dbReference type="Proteomes" id="UP000094960">
    <property type="component" value="Chromosome"/>
</dbReference>
<keyword evidence="3 7" id="KW-0812">Transmembrane</keyword>
<evidence type="ECO:0000256" key="7">
    <source>
        <dbReference type="SAM" id="Phobius"/>
    </source>
</evidence>
<feature type="transmembrane region" description="Helical" evidence="7">
    <location>
        <begin position="359"/>
        <end position="383"/>
    </location>
</feature>
<keyword evidence="4 7" id="KW-1133">Transmembrane helix</keyword>
<evidence type="ECO:0000256" key="4">
    <source>
        <dbReference type="ARBA" id="ARBA00022989"/>
    </source>
</evidence>
<accession>A0A1D7YAE7</accession>
<reference evidence="10" key="1">
    <citation type="submission" date="2016-09" db="EMBL/GenBank/DDBJ databases">
        <title>Streptomyces puniciscabiei strain:TW1S1 Genome sequencing and assembly.</title>
        <authorList>
            <person name="Kim M.-K."/>
            <person name="Kim S.B."/>
        </authorList>
    </citation>
    <scope>NUCLEOTIDE SEQUENCE [LARGE SCALE GENOMIC DNA]</scope>
    <source>
        <strain evidence="10">TW1S1</strain>
    </source>
</reference>
<dbReference type="GO" id="GO:0015297">
    <property type="term" value="F:antiporter activity"/>
    <property type="evidence" value="ECO:0007669"/>
    <property type="project" value="InterPro"/>
</dbReference>
<evidence type="ECO:0000313" key="10">
    <source>
        <dbReference type="Proteomes" id="UP000094960"/>
    </source>
</evidence>
<feature type="domain" description="Cation/H+ exchanger transmembrane" evidence="8">
    <location>
        <begin position="28"/>
        <end position="409"/>
    </location>
</feature>
<proteinExistence type="predicted"/>
<feature type="transmembrane region" description="Helical" evidence="7">
    <location>
        <begin position="294"/>
        <end position="314"/>
    </location>
</feature>
<keyword evidence="10" id="KW-1185">Reference proteome</keyword>
<organism evidence="9 10">
    <name type="scientific">Streptomyces fodineus</name>
    <dbReference type="NCBI Taxonomy" id="1904616"/>
    <lineage>
        <taxon>Bacteria</taxon>
        <taxon>Bacillati</taxon>
        <taxon>Actinomycetota</taxon>
        <taxon>Actinomycetes</taxon>
        <taxon>Kitasatosporales</taxon>
        <taxon>Streptomycetaceae</taxon>
        <taxon>Streptomyces</taxon>
    </lineage>
</organism>
<dbReference type="InterPro" id="IPR006153">
    <property type="entry name" value="Cation/H_exchanger_TM"/>
</dbReference>
<evidence type="ECO:0000313" key="9">
    <source>
        <dbReference type="EMBL" id="AOR32309.1"/>
    </source>
</evidence>
<protein>
    <submittedName>
        <fullName evidence="9">Sodium:proton exchanger</fullName>
    </submittedName>
</protein>
<feature type="transmembrane region" description="Helical" evidence="7">
    <location>
        <begin position="326"/>
        <end position="347"/>
    </location>
</feature>
<dbReference type="GO" id="GO:0016020">
    <property type="term" value="C:membrane"/>
    <property type="evidence" value="ECO:0007669"/>
    <property type="project" value="UniProtKB-SubCell"/>
</dbReference>
<dbReference type="GO" id="GO:1902600">
    <property type="term" value="P:proton transmembrane transport"/>
    <property type="evidence" value="ECO:0007669"/>
    <property type="project" value="InterPro"/>
</dbReference>
<feature type="transmembrane region" description="Helical" evidence="7">
    <location>
        <begin position="145"/>
        <end position="167"/>
    </location>
</feature>
<evidence type="ECO:0000256" key="5">
    <source>
        <dbReference type="ARBA" id="ARBA00023065"/>
    </source>
</evidence>
<evidence type="ECO:0000256" key="6">
    <source>
        <dbReference type="ARBA" id="ARBA00023136"/>
    </source>
</evidence>
<dbReference type="InterPro" id="IPR050794">
    <property type="entry name" value="CPA2_transporter"/>
</dbReference>
<keyword evidence="2" id="KW-0813">Transport</keyword>
<evidence type="ECO:0000256" key="2">
    <source>
        <dbReference type="ARBA" id="ARBA00022448"/>
    </source>
</evidence>
<keyword evidence="6 7" id="KW-0472">Membrane</keyword>
<comment type="subcellular location">
    <subcellularLocation>
        <location evidence="1">Membrane</location>
        <topology evidence="1">Multi-pass membrane protein</topology>
    </subcellularLocation>
</comment>
<feature type="transmembrane region" description="Helical" evidence="7">
    <location>
        <begin position="245"/>
        <end position="263"/>
    </location>
</feature>
<feature type="transmembrane region" description="Helical" evidence="7">
    <location>
        <begin position="12"/>
        <end position="31"/>
    </location>
</feature>
<sequence length="436" mass="44206">MPTSTPSPLGGHALLVLLTGVLVLLCCALLLGRVAARLGLPAVAGELCAGVLIGPSVLGRLAPGAAHWLLPPDPAQVHLLDAVGQLGVVLLVGITGIDVDLGLVRRRGRTALQVGVAGLVVPLALGVAAGRSAPRSLTGTAGQGTFALFIGVAMCVSALPVIAKMLSDMRLLHRDIGQLTIAAGVVDDVIGWMLLSLVSAAATVGLSGAAVWRSVGWLAMTLVCALVAGRPLVRRLLDVAGRSGESGPVICAAVAVVVAGAAATQAMGMEASFGAFVAGLLLGTAASERLRRLAPLRAVVLSVLAPLFFAEAGLRMDLTVFDRPSLVLAALAALAVAVLGKFAGALLGARLSRLGRWEALALAAGMNARGVIQIIVATVGLKIGVLNTASYTIVVLVAMTTSLMAPPLLRHAMARIPVTPRERAWRPKTGQPAGHG</sequence>
<evidence type="ECO:0000259" key="8">
    <source>
        <dbReference type="Pfam" id="PF00999"/>
    </source>
</evidence>